<protein>
    <submittedName>
        <fullName evidence="11">Cytochrome P450 family 4</fullName>
    </submittedName>
</protein>
<dbReference type="InterPro" id="IPR036396">
    <property type="entry name" value="Cyt_P450_sf"/>
</dbReference>
<dbReference type="InterPro" id="IPR017972">
    <property type="entry name" value="Cyt_P450_CS"/>
</dbReference>
<dbReference type="GO" id="GO:0005506">
    <property type="term" value="F:iron ion binding"/>
    <property type="evidence" value="ECO:0007669"/>
    <property type="project" value="InterPro"/>
</dbReference>
<dbReference type="PANTHER" id="PTHR24291">
    <property type="entry name" value="CYTOCHROME P450 FAMILY 4"/>
    <property type="match status" value="1"/>
</dbReference>
<evidence type="ECO:0000256" key="1">
    <source>
        <dbReference type="ARBA" id="ARBA00001971"/>
    </source>
</evidence>
<comment type="similarity">
    <text evidence="2 9">Belongs to the cytochrome P450 family.</text>
</comment>
<dbReference type="EMBL" id="AY880065">
    <property type="protein sequence ID" value="AAW78325.1"/>
    <property type="molecule type" value="mRNA"/>
</dbReference>
<evidence type="ECO:0000256" key="6">
    <source>
        <dbReference type="ARBA" id="ARBA00023004"/>
    </source>
</evidence>
<evidence type="ECO:0000313" key="11">
    <source>
        <dbReference type="EMBL" id="AAW78325.1"/>
    </source>
</evidence>
<dbReference type="InterPro" id="IPR001128">
    <property type="entry name" value="Cyt_P450"/>
</dbReference>
<sequence length="559" mass="63788">MAVEQIIQSSVFSSPLLMPLLAIVFVLAAVHFWQMSRRERKIGDLLPGPPTVPIIGNAYLFMNGTNHEMFKKAVDLVNCYGSVVRGWVGHKLLVGLSDPRDVEIILGSQVHIDKSDEYRFFRPWLGNGLLISSGDKWRTHRKLIAPAFHMNVLKSFMATFNDNSRFVIKKLMKEAGKEFDCHDYMSEATVDILLETAMGSKRTSESEEGFKYAMAVMKMCDILHRRQFKIFSRFEPFFTLTGMKEQQKKLLGIIHGMTQRVLNEKKAIFDKNLSEGNLPSPSLQEIIKTDASVDQAIKKAKAKAQNIDAGLHDDLDDIDENDVGEKRRLAFLDLMIETSHYNPQQLSQEEIKQQVDTIMFEGHDTTAAGSSFTLCMLGCHPDIQEKVYQEQKAIFGDSDRDCTFADTLEMKYLERVIFETLRMYPPVPLIARKINKDIRLASCDQVVPAGTTIIIATVKIHRRPDIYPNPDKFDPDNFLPERTSNRHYYGFIPFSAGPRSCVGRKYAMLKLKVLLSTIVRNFYVKSTVPEKDFKLQADIILKRTDGFRIKLEPRKTKAN</sequence>
<keyword evidence="10" id="KW-0812">Transmembrane</keyword>
<keyword evidence="7 9" id="KW-0503">Monooxygenase</keyword>
<evidence type="ECO:0000256" key="7">
    <source>
        <dbReference type="ARBA" id="ARBA00023033"/>
    </source>
</evidence>
<keyword evidence="5 9" id="KW-0560">Oxidoreductase</keyword>
<dbReference type="PRINTS" id="PR00463">
    <property type="entry name" value="EP450I"/>
</dbReference>
<dbReference type="PRINTS" id="PR00385">
    <property type="entry name" value="P450"/>
</dbReference>
<name>Q5EI69_CHITE</name>
<evidence type="ECO:0000256" key="4">
    <source>
        <dbReference type="ARBA" id="ARBA00022723"/>
    </source>
</evidence>
<dbReference type="InterPro" id="IPR002401">
    <property type="entry name" value="Cyt_P450_E_grp-I"/>
</dbReference>
<dbReference type="PROSITE" id="PS00086">
    <property type="entry name" value="CYTOCHROME_P450"/>
    <property type="match status" value="1"/>
</dbReference>
<evidence type="ECO:0000256" key="5">
    <source>
        <dbReference type="ARBA" id="ARBA00023002"/>
    </source>
</evidence>
<evidence type="ECO:0000256" key="8">
    <source>
        <dbReference type="PIRSR" id="PIRSR602401-1"/>
    </source>
</evidence>
<evidence type="ECO:0000256" key="9">
    <source>
        <dbReference type="RuleBase" id="RU000461"/>
    </source>
</evidence>
<keyword evidence="10" id="KW-1133">Transmembrane helix</keyword>
<dbReference type="GO" id="GO:0020037">
    <property type="term" value="F:heme binding"/>
    <property type="evidence" value="ECO:0007669"/>
    <property type="project" value="InterPro"/>
</dbReference>
<feature type="binding site" description="axial binding residue" evidence="8">
    <location>
        <position position="501"/>
    </location>
    <ligand>
        <name>heme</name>
        <dbReference type="ChEBI" id="CHEBI:30413"/>
    </ligand>
    <ligandPart>
        <name>Fe</name>
        <dbReference type="ChEBI" id="CHEBI:18248"/>
    </ligandPart>
</feature>
<organism evidence="11">
    <name type="scientific">Chironomus tentans</name>
    <name type="common">Midge</name>
    <name type="synonym">Camptochironomus tentans</name>
    <dbReference type="NCBI Taxonomy" id="7153"/>
    <lineage>
        <taxon>Eukaryota</taxon>
        <taxon>Metazoa</taxon>
        <taxon>Ecdysozoa</taxon>
        <taxon>Arthropoda</taxon>
        <taxon>Hexapoda</taxon>
        <taxon>Insecta</taxon>
        <taxon>Pterygota</taxon>
        <taxon>Neoptera</taxon>
        <taxon>Endopterygota</taxon>
        <taxon>Diptera</taxon>
        <taxon>Nematocera</taxon>
        <taxon>Chironomoidea</taxon>
        <taxon>Chironomidae</taxon>
        <taxon>Chironominae</taxon>
        <taxon>Chironomus</taxon>
    </lineage>
</organism>
<keyword evidence="4 8" id="KW-0479">Metal-binding</keyword>
<feature type="transmembrane region" description="Helical" evidence="10">
    <location>
        <begin position="12"/>
        <end position="33"/>
    </location>
</feature>
<dbReference type="Pfam" id="PF00067">
    <property type="entry name" value="p450"/>
    <property type="match status" value="1"/>
</dbReference>
<keyword evidence="10" id="KW-0472">Membrane</keyword>
<dbReference type="CDD" id="cd20628">
    <property type="entry name" value="CYP4"/>
    <property type="match status" value="1"/>
</dbReference>
<keyword evidence="3 8" id="KW-0349">Heme</keyword>
<comment type="cofactor">
    <cofactor evidence="1 8">
        <name>heme</name>
        <dbReference type="ChEBI" id="CHEBI:30413"/>
    </cofactor>
</comment>
<dbReference type="GO" id="GO:0016705">
    <property type="term" value="F:oxidoreductase activity, acting on paired donors, with incorporation or reduction of molecular oxygen"/>
    <property type="evidence" value="ECO:0007669"/>
    <property type="project" value="InterPro"/>
</dbReference>
<accession>Q5EI69</accession>
<evidence type="ECO:0000256" key="3">
    <source>
        <dbReference type="ARBA" id="ARBA00022617"/>
    </source>
</evidence>
<dbReference type="InterPro" id="IPR050196">
    <property type="entry name" value="Cytochrome_P450_Monoox"/>
</dbReference>
<dbReference type="Gene3D" id="1.10.630.10">
    <property type="entry name" value="Cytochrome P450"/>
    <property type="match status" value="1"/>
</dbReference>
<dbReference type="SUPFAM" id="SSF48264">
    <property type="entry name" value="Cytochrome P450"/>
    <property type="match status" value="1"/>
</dbReference>
<keyword evidence="6 8" id="KW-0408">Iron</keyword>
<proteinExistence type="evidence at transcript level"/>
<reference evidence="11" key="1">
    <citation type="journal article" date="2007" name="Pestic. Biochem. Physiol.">
        <title>Cloning and expression of an atrazine inducible cytochrome P450, CYP4G33, from Chironomus tentans (Diptera: Chironomidae).</title>
        <authorList>
            <person name="Londono D.K."/>
            <person name="Siqueira H.A."/>
            <person name="Wang H."/>
            <person name="Sarath G."/>
            <person name="Lydy M.J."/>
            <person name="Siegfried B.D."/>
        </authorList>
    </citation>
    <scope>NUCLEOTIDE SEQUENCE</scope>
</reference>
<evidence type="ECO:0000256" key="2">
    <source>
        <dbReference type="ARBA" id="ARBA00010617"/>
    </source>
</evidence>
<dbReference type="AlphaFoldDB" id="Q5EI69"/>
<evidence type="ECO:0000256" key="10">
    <source>
        <dbReference type="SAM" id="Phobius"/>
    </source>
</evidence>
<dbReference type="GO" id="GO:0004497">
    <property type="term" value="F:monooxygenase activity"/>
    <property type="evidence" value="ECO:0007669"/>
    <property type="project" value="UniProtKB-KW"/>
</dbReference>
<dbReference type="PANTHER" id="PTHR24291:SF106">
    <property type="entry name" value="CYTOCHROME P450 4G1-RELATED"/>
    <property type="match status" value="1"/>
</dbReference>